<keyword evidence="5 6" id="KW-0472">Membrane</keyword>
<name>A0A1G6ZEV0_9GAMM</name>
<dbReference type="InterPro" id="IPR051791">
    <property type="entry name" value="Pra-immunoreactive"/>
</dbReference>
<evidence type="ECO:0000256" key="5">
    <source>
        <dbReference type="ARBA" id="ARBA00023136"/>
    </source>
</evidence>
<dbReference type="PANTHER" id="PTHR36115:SF10">
    <property type="entry name" value="RDD DOMAIN-CONTAINING PROTEIN"/>
    <property type="match status" value="1"/>
</dbReference>
<evidence type="ECO:0000256" key="2">
    <source>
        <dbReference type="ARBA" id="ARBA00022475"/>
    </source>
</evidence>
<organism evidence="8 9">
    <name type="scientific">Aquimonas voraii</name>
    <dbReference type="NCBI Taxonomy" id="265719"/>
    <lineage>
        <taxon>Bacteria</taxon>
        <taxon>Pseudomonadati</taxon>
        <taxon>Pseudomonadota</taxon>
        <taxon>Gammaproteobacteria</taxon>
        <taxon>Lysobacterales</taxon>
        <taxon>Lysobacteraceae</taxon>
        <taxon>Aquimonas</taxon>
    </lineage>
</organism>
<protein>
    <submittedName>
        <fullName evidence="8">Uncharacterized membrane protein YckC, RDD family</fullName>
    </submittedName>
</protein>
<dbReference type="EMBL" id="FNAG01000013">
    <property type="protein sequence ID" value="SDE01178.1"/>
    <property type="molecule type" value="Genomic_DNA"/>
</dbReference>
<keyword evidence="3 6" id="KW-0812">Transmembrane</keyword>
<dbReference type="STRING" id="265719.SAMN04488509_11394"/>
<sequence length="150" mass="16152">MSTAPAPRLEVETAPLLPRLLALVYDFFPVLGIWFAVSVLSYALNGGEPVTPGSLGAWLEFAALVAATFLYAGLSWRFGGQTLGMRAWRLRAVDASGNPPGWTAIALRFAVGAVSLAAAGLGFVWVLIDRERRSWHELASGTLTVRLPKR</sequence>
<proteinExistence type="predicted"/>
<dbReference type="GO" id="GO:0005886">
    <property type="term" value="C:plasma membrane"/>
    <property type="evidence" value="ECO:0007669"/>
    <property type="project" value="UniProtKB-SubCell"/>
</dbReference>
<evidence type="ECO:0000256" key="3">
    <source>
        <dbReference type="ARBA" id="ARBA00022692"/>
    </source>
</evidence>
<feature type="transmembrane region" description="Helical" evidence="6">
    <location>
        <begin position="55"/>
        <end position="76"/>
    </location>
</feature>
<keyword evidence="9" id="KW-1185">Reference proteome</keyword>
<feature type="transmembrane region" description="Helical" evidence="6">
    <location>
        <begin position="105"/>
        <end position="128"/>
    </location>
</feature>
<evidence type="ECO:0000256" key="6">
    <source>
        <dbReference type="SAM" id="Phobius"/>
    </source>
</evidence>
<evidence type="ECO:0000259" key="7">
    <source>
        <dbReference type="Pfam" id="PF06271"/>
    </source>
</evidence>
<dbReference type="AlphaFoldDB" id="A0A1G6ZEV0"/>
<reference evidence="8 9" key="1">
    <citation type="submission" date="2016-10" db="EMBL/GenBank/DDBJ databases">
        <authorList>
            <person name="de Groot N.N."/>
        </authorList>
    </citation>
    <scope>NUCLEOTIDE SEQUENCE [LARGE SCALE GENOMIC DNA]</scope>
    <source>
        <strain evidence="8 9">DSM 16957</strain>
    </source>
</reference>
<gene>
    <name evidence="8" type="ORF">SAMN04488509_11394</name>
</gene>
<dbReference type="Proteomes" id="UP000199603">
    <property type="component" value="Unassembled WGS sequence"/>
</dbReference>
<dbReference type="RefSeq" id="WP_091244963.1">
    <property type="nucleotide sequence ID" value="NZ_FNAG01000013.1"/>
</dbReference>
<accession>A0A1G6ZEV0</accession>
<dbReference type="OrthoDB" id="9793824at2"/>
<keyword evidence="4 6" id="KW-1133">Transmembrane helix</keyword>
<comment type="subcellular location">
    <subcellularLocation>
        <location evidence="1">Cell membrane</location>
        <topology evidence="1">Multi-pass membrane protein</topology>
    </subcellularLocation>
</comment>
<dbReference type="PANTHER" id="PTHR36115">
    <property type="entry name" value="PROLINE-RICH ANTIGEN HOMOLOG-RELATED"/>
    <property type="match status" value="1"/>
</dbReference>
<evidence type="ECO:0000313" key="9">
    <source>
        <dbReference type="Proteomes" id="UP000199603"/>
    </source>
</evidence>
<keyword evidence="2" id="KW-1003">Cell membrane</keyword>
<evidence type="ECO:0000313" key="8">
    <source>
        <dbReference type="EMBL" id="SDE01178.1"/>
    </source>
</evidence>
<dbReference type="InterPro" id="IPR010432">
    <property type="entry name" value="RDD"/>
</dbReference>
<evidence type="ECO:0000256" key="1">
    <source>
        <dbReference type="ARBA" id="ARBA00004651"/>
    </source>
</evidence>
<dbReference type="Pfam" id="PF06271">
    <property type="entry name" value="RDD"/>
    <property type="match status" value="1"/>
</dbReference>
<feature type="transmembrane region" description="Helical" evidence="6">
    <location>
        <begin position="20"/>
        <end position="43"/>
    </location>
</feature>
<feature type="domain" description="RDD" evidence="7">
    <location>
        <begin position="13"/>
        <end position="139"/>
    </location>
</feature>
<evidence type="ECO:0000256" key="4">
    <source>
        <dbReference type="ARBA" id="ARBA00022989"/>
    </source>
</evidence>